<protein>
    <submittedName>
        <fullName evidence="1">Uncharacterized protein</fullName>
    </submittedName>
</protein>
<comment type="caution">
    <text evidence="1">The sequence shown here is derived from an EMBL/GenBank/DDBJ whole genome shotgun (WGS) entry which is preliminary data.</text>
</comment>
<proteinExistence type="predicted"/>
<reference evidence="2" key="1">
    <citation type="journal article" date="2019" name="Int. J. Syst. Evol. Microbiol.">
        <title>The Global Catalogue of Microorganisms (GCM) 10K type strain sequencing project: providing services to taxonomists for standard genome sequencing and annotation.</title>
        <authorList>
            <consortium name="The Broad Institute Genomics Platform"/>
            <consortium name="The Broad Institute Genome Sequencing Center for Infectious Disease"/>
            <person name="Wu L."/>
            <person name="Ma J."/>
        </authorList>
    </citation>
    <scope>NUCLEOTIDE SEQUENCE [LARGE SCALE GENOMIC DNA]</scope>
    <source>
        <strain evidence="2">CCM 9110</strain>
    </source>
</reference>
<organism evidence="1 2">
    <name type="scientific">Lacticaseibacillus suilingensis</name>
    <dbReference type="NCBI Taxonomy" id="2799577"/>
    <lineage>
        <taxon>Bacteria</taxon>
        <taxon>Bacillati</taxon>
        <taxon>Bacillota</taxon>
        <taxon>Bacilli</taxon>
        <taxon>Lactobacillales</taxon>
        <taxon>Lactobacillaceae</taxon>
        <taxon>Lacticaseibacillus</taxon>
    </lineage>
</organism>
<evidence type="ECO:0000313" key="1">
    <source>
        <dbReference type="EMBL" id="MFD1398656.1"/>
    </source>
</evidence>
<keyword evidence="2" id="KW-1185">Reference proteome</keyword>
<dbReference type="EMBL" id="JBHTOA010000021">
    <property type="protein sequence ID" value="MFD1398656.1"/>
    <property type="molecule type" value="Genomic_DNA"/>
</dbReference>
<evidence type="ECO:0000313" key="2">
    <source>
        <dbReference type="Proteomes" id="UP001597199"/>
    </source>
</evidence>
<gene>
    <name evidence="1" type="ORF">ACFQ41_04995</name>
</gene>
<dbReference type="Proteomes" id="UP001597199">
    <property type="component" value="Unassembled WGS sequence"/>
</dbReference>
<name>A0ABW4BFC4_9LACO</name>
<accession>A0ABW4BFC4</accession>
<dbReference type="RefSeq" id="WP_204119784.1">
    <property type="nucleotide sequence ID" value="NZ_BOLV01000028.1"/>
</dbReference>
<sequence length="106" mass="12267">MLTDLITGLSAIMPTTYGAWGTGNAKPLPYLIVFDTGPDDFYADDAHYLKRGTYRVEFYFEQKDPTVETQIESFFDADEIDWACDGDVYIETDKMFERIYYIEKGE</sequence>